<proteinExistence type="predicted"/>
<dbReference type="InterPro" id="IPR050166">
    <property type="entry name" value="ABC_transporter_ATP-bind"/>
</dbReference>
<dbReference type="PANTHER" id="PTHR42788:SF13">
    <property type="entry name" value="ALIPHATIC SULFONATES IMPORT ATP-BINDING PROTEIN SSUB"/>
    <property type="match status" value="1"/>
</dbReference>
<evidence type="ECO:0000259" key="4">
    <source>
        <dbReference type="PROSITE" id="PS50893"/>
    </source>
</evidence>
<sequence length="258" mass="28690">MSEAISIEGLSKSFDASQGSARRLAVISDLSLDVGAGEFITVFGPNGCGKTTLLNILSGLVDPDRGRVSIAARDGDRAVMGYVFQNFAASLFPWLRVIDNIAFPLELRGVSRSQRQEKVLDLLRRFRVDFDPSVYPYQLSGGQQQLVAIMRAVIDSPDVLFLDEPFNALDFQTRTDMEDRVLEIWETLKPAVLFVSHDIDEAIYLADRVVFLSRMPARVAEVLPVPLPRPRSQRMLVSSEFYALRTHAIAAFARIVAA</sequence>
<dbReference type="Gene3D" id="3.40.50.300">
    <property type="entry name" value="P-loop containing nucleotide triphosphate hydrolases"/>
    <property type="match status" value="1"/>
</dbReference>
<dbReference type="AlphaFoldDB" id="A0A938BV55"/>
<dbReference type="CDD" id="cd03293">
    <property type="entry name" value="ABC_NrtD_SsuB_transporters"/>
    <property type="match status" value="1"/>
</dbReference>
<dbReference type="GO" id="GO:0005524">
    <property type="term" value="F:ATP binding"/>
    <property type="evidence" value="ECO:0007669"/>
    <property type="project" value="UniProtKB-KW"/>
</dbReference>
<keyword evidence="1" id="KW-0813">Transport</keyword>
<evidence type="ECO:0000256" key="3">
    <source>
        <dbReference type="ARBA" id="ARBA00022840"/>
    </source>
</evidence>
<feature type="domain" description="ABC transporter" evidence="4">
    <location>
        <begin position="5"/>
        <end position="239"/>
    </location>
</feature>
<evidence type="ECO:0000313" key="6">
    <source>
        <dbReference type="Proteomes" id="UP000779900"/>
    </source>
</evidence>
<reference evidence="5" key="1">
    <citation type="submission" date="2019-03" db="EMBL/GenBank/DDBJ databases">
        <title>Lake Tanganyika Metagenome-Assembled Genomes (MAGs).</title>
        <authorList>
            <person name="Tran P."/>
        </authorList>
    </citation>
    <scope>NUCLEOTIDE SEQUENCE</scope>
    <source>
        <strain evidence="5">K_DeepCast_150m_m2_040</strain>
    </source>
</reference>
<evidence type="ECO:0000256" key="2">
    <source>
        <dbReference type="ARBA" id="ARBA00022741"/>
    </source>
</evidence>
<dbReference type="PANTHER" id="PTHR42788">
    <property type="entry name" value="TAURINE IMPORT ATP-BINDING PROTEIN-RELATED"/>
    <property type="match status" value="1"/>
</dbReference>
<dbReference type="InterPro" id="IPR003439">
    <property type="entry name" value="ABC_transporter-like_ATP-bd"/>
</dbReference>
<evidence type="ECO:0000256" key="1">
    <source>
        <dbReference type="ARBA" id="ARBA00022448"/>
    </source>
</evidence>
<gene>
    <name evidence="5" type="ORF">FJY68_12855</name>
</gene>
<dbReference type="InterPro" id="IPR027417">
    <property type="entry name" value="P-loop_NTPase"/>
</dbReference>
<dbReference type="GO" id="GO:0016887">
    <property type="term" value="F:ATP hydrolysis activity"/>
    <property type="evidence" value="ECO:0007669"/>
    <property type="project" value="InterPro"/>
</dbReference>
<dbReference type="SUPFAM" id="SSF52540">
    <property type="entry name" value="P-loop containing nucleoside triphosphate hydrolases"/>
    <property type="match status" value="1"/>
</dbReference>
<keyword evidence="3 5" id="KW-0067">ATP-binding</keyword>
<dbReference type="Proteomes" id="UP000779900">
    <property type="component" value="Unassembled WGS sequence"/>
</dbReference>
<dbReference type="InterPro" id="IPR003593">
    <property type="entry name" value="AAA+_ATPase"/>
</dbReference>
<dbReference type="Pfam" id="PF00005">
    <property type="entry name" value="ABC_tran"/>
    <property type="match status" value="1"/>
</dbReference>
<comment type="caution">
    <text evidence="5">The sequence shown here is derived from an EMBL/GenBank/DDBJ whole genome shotgun (WGS) entry which is preliminary data.</text>
</comment>
<organism evidence="5 6">
    <name type="scientific">candidate division WOR-3 bacterium</name>
    <dbReference type="NCBI Taxonomy" id="2052148"/>
    <lineage>
        <taxon>Bacteria</taxon>
        <taxon>Bacteria division WOR-3</taxon>
    </lineage>
</organism>
<dbReference type="PROSITE" id="PS50893">
    <property type="entry name" value="ABC_TRANSPORTER_2"/>
    <property type="match status" value="1"/>
</dbReference>
<dbReference type="SMART" id="SM00382">
    <property type="entry name" value="AAA"/>
    <property type="match status" value="1"/>
</dbReference>
<name>A0A938BV55_UNCW3</name>
<evidence type="ECO:0000313" key="5">
    <source>
        <dbReference type="EMBL" id="MBM3332713.1"/>
    </source>
</evidence>
<protein>
    <submittedName>
        <fullName evidence="5">ABC transporter ATP-binding protein</fullName>
    </submittedName>
</protein>
<accession>A0A938BV55</accession>
<keyword evidence="2" id="KW-0547">Nucleotide-binding</keyword>
<dbReference type="EMBL" id="VGIR01000122">
    <property type="protein sequence ID" value="MBM3332713.1"/>
    <property type="molecule type" value="Genomic_DNA"/>
</dbReference>